<protein>
    <recommendedName>
        <fullName evidence="2">Phosphatidic acid phosphatase type 2/haloperoxidase domain-containing protein</fullName>
    </recommendedName>
</protein>
<gene>
    <name evidence="3" type="ORF">CDL10_10195</name>
</gene>
<proteinExistence type="predicted"/>
<feature type="transmembrane region" description="Helical" evidence="1">
    <location>
        <begin position="64"/>
        <end position="83"/>
    </location>
</feature>
<keyword evidence="1" id="KW-0472">Membrane</keyword>
<dbReference type="InterPro" id="IPR036938">
    <property type="entry name" value="PAP2/HPO_sf"/>
</dbReference>
<sequence length="182" mass="21042">MNKLFEIDILILRLIHNHRIELFDAGLLFFSKSAYLIATGIILYLGFLVFWYKKESIKNFFLRLICMLFTVTLIAILLKYTVLRTRPFDLYPDIINLSGANSPSFPSGHTIIAFTLAFGLLFSYLKWYYCLSIVVWAVIVAYSRLALGAHYPSDVMISIIIAFFTALAFRNFTLCKWRLIAK</sequence>
<organism evidence="3 4">
    <name type="scientific">Avrilella dinanensis</name>
    <dbReference type="NCBI Taxonomy" id="2008672"/>
    <lineage>
        <taxon>Bacteria</taxon>
        <taxon>Pseudomonadati</taxon>
        <taxon>Bacteroidota</taxon>
        <taxon>Flavobacteriia</taxon>
        <taxon>Flavobacteriales</taxon>
        <taxon>Flavobacteriaceae</taxon>
        <taxon>Avrilella</taxon>
    </lineage>
</organism>
<dbReference type="SUPFAM" id="SSF48317">
    <property type="entry name" value="Acid phosphatase/Vanadium-dependent haloperoxidase"/>
    <property type="match status" value="1"/>
</dbReference>
<dbReference type="CDD" id="cd01610">
    <property type="entry name" value="PAP2_like"/>
    <property type="match status" value="1"/>
</dbReference>
<dbReference type="OrthoDB" id="9773582at2"/>
<evidence type="ECO:0000256" key="1">
    <source>
        <dbReference type="SAM" id="Phobius"/>
    </source>
</evidence>
<feature type="transmembrane region" description="Helical" evidence="1">
    <location>
        <begin position="155"/>
        <end position="173"/>
    </location>
</feature>
<keyword evidence="1" id="KW-0812">Transmembrane</keyword>
<accession>A0A2M9R7P0</accession>
<feature type="transmembrane region" description="Helical" evidence="1">
    <location>
        <begin position="33"/>
        <end position="52"/>
    </location>
</feature>
<name>A0A2M9R7P0_9FLAO</name>
<evidence type="ECO:0000313" key="3">
    <source>
        <dbReference type="EMBL" id="PJR04870.1"/>
    </source>
</evidence>
<dbReference type="Pfam" id="PF01569">
    <property type="entry name" value="PAP2"/>
    <property type="match status" value="1"/>
</dbReference>
<dbReference type="Gene3D" id="1.20.144.10">
    <property type="entry name" value="Phosphatidic acid phosphatase type 2/haloperoxidase"/>
    <property type="match status" value="1"/>
</dbReference>
<feature type="transmembrane region" description="Helical" evidence="1">
    <location>
        <begin position="129"/>
        <end position="149"/>
    </location>
</feature>
<keyword evidence="4" id="KW-1185">Reference proteome</keyword>
<dbReference type="SMART" id="SM00014">
    <property type="entry name" value="acidPPc"/>
    <property type="match status" value="1"/>
</dbReference>
<dbReference type="PANTHER" id="PTHR14969:SF13">
    <property type="entry name" value="AT30094P"/>
    <property type="match status" value="1"/>
</dbReference>
<feature type="domain" description="Phosphatidic acid phosphatase type 2/haloperoxidase" evidence="2">
    <location>
        <begin position="62"/>
        <end position="170"/>
    </location>
</feature>
<comment type="caution">
    <text evidence="3">The sequence shown here is derived from an EMBL/GenBank/DDBJ whole genome shotgun (WGS) entry which is preliminary data.</text>
</comment>
<dbReference type="Proteomes" id="UP000231960">
    <property type="component" value="Unassembled WGS sequence"/>
</dbReference>
<dbReference type="InterPro" id="IPR000326">
    <property type="entry name" value="PAP2/HPO"/>
</dbReference>
<evidence type="ECO:0000313" key="4">
    <source>
        <dbReference type="Proteomes" id="UP000231960"/>
    </source>
</evidence>
<feature type="transmembrane region" description="Helical" evidence="1">
    <location>
        <begin position="103"/>
        <end position="122"/>
    </location>
</feature>
<reference evidence="3 4" key="1">
    <citation type="submission" date="2017-06" db="EMBL/GenBank/DDBJ databases">
        <title>Description of Avrilella dinanensis gen. nov. sp. nov.</title>
        <authorList>
            <person name="Leyer C."/>
            <person name="Sassi M."/>
            <person name="Minet J."/>
            <person name="Kayal S."/>
            <person name="Cattoir V."/>
        </authorList>
    </citation>
    <scope>NUCLEOTIDE SEQUENCE [LARGE SCALE GENOMIC DNA]</scope>
    <source>
        <strain evidence="3 4">UR159</strain>
    </source>
</reference>
<dbReference type="RefSeq" id="WP_100678429.1">
    <property type="nucleotide sequence ID" value="NZ_NIPO01000001.1"/>
</dbReference>
<dbReference type="PANTHER" id="PTHR14969">
    <property type="entry name" value="SPHINGOSINE-1-PHOSPHATE PHOSPHOHYDROLASE"/>
    <property type="match status" value="1"/>
</dbReference>
<keyword evidence="1" id="KW-1133">Transmembrane helix</keyword>
<evidence type="ECO:0000259" key="2">
    <source>
        <dbReference type="SMART" id="SM00014"/>
    </source>
</evidence>
<dbReference type="EMBL" id="NIPO01000001">
    <property type="protein sequence ID" value="PJR04870.1"/>
    <property type="molecule type" value="Genomic_DNA"/>
</dbReference>
<dbReference type="AlphaFoldDB" id="A0A2M9R7P0"/>